<dbReference type="InterPro" id="IPR036186">
    <property type="entry name" value="Serpin_sf"/>
</dbReference>
<name>A0ABD1KFW2_9TELE</name>
<reference evidence="4 5" key="1">
    <citation type="submission" date="2024-09" db="EMBL/GenBank/DDBJ databases">
        <title>A chromosome-level genome assembly of Gray's grenadier anchovy, Coilia grayii.</title>
        <authorList>
            <person name="Fu Z."/>
        </authorList>
    </citation>
    <scope>NUCLEOTIDE SEQUENCE [LARGE SCALE GENOMIC DNA]</scope>
    <source>
        <strain evidence="4">G4</strain>
        <tissue evidence="4">Muscle</tissue>
    </source>
</reference>
<dbReference type="EMBL" id="JBHFQA010000006">
    <property type="protein sequence ID" value="KAL2098095.1"/>
    <property type="molecule type" value="Genomic_DNA"/>
</dbReference>
<dbReference type="Gene3D" id="2.30.39.10">
    <property type="entry name" value="Alpha-1-antitrypsin, domain 1"/>
    <property type="match status" value="1"/>
</dbReference>
<dbReference type="Gene3D" id="3.30.497.10">
    <property type="entry name" value="Antithrombin, subunit I, domain 2"/>
    <property type="match status" value="1"/>
</dbReference>
<keyword evidence="5" id="KW-1185">Reference proteome</keyword>
<dbReference type="InterPro" id="IPR007110">
    <property type="entry name" value="Ig-like_dom"/>
</dbReference>
<feature type="transmembrane region" description="Helical" evidence="2">
    <location>
        <begin position="12"/>
        <end position="34"/>
    </location>
</feature>
<comment type="similarity">
    <text evidence="1">Belongs to the serpin family.</text>
</comment>
<dbReference type="PANTHER" id="PTHR11461">
    <property type="entry name" value="SERINE PROTEASE INHIBITOR, SERPIN"/>
    <property type="match status" value="1"/>
</dbReference>
<dbReference type="SUPFAM" id="SSF48726">
    <property type="entry name" value="Immunoglobulin"/>
    <property type="match status" value="2"/>
</dbReference>
<evidence type="ECO:0000313" key="4">
    <source>
        <dbReference type="EMBL" id="KAL2098095.1"/>
    </source>
</evidence>
<proteinExistence type="inferred from homology"/>
<dbReference type="SMART" id="SM00093">
    <property type="entry name" value="SERPIN"/>
    <property type="match status" value="1"/>
</dbReference>
<dbReference type="InterPro" id="IPR042178">
    <property type="entry name" value="Serpin_sf_1"/>
</dbReference>
<dbReference type="InterPro" id="IPR000215">
    <property type="entry name" value="Serpin_fam"/>
</dbReference>
<evidence type="ECO:0000259" key="3">
    <source>
        <dbReference type="PROSITE" id="PS50835"/>
    </source>
</evidence>
<dbReference type="InterPro" id="IPR013783">
    <property type="entry name" value="Ig-like_fold"/>
</dbReference>
<keyword evidence="2" id="KW-1133">Transmembrane helix</keyword>
<comment type="caution">
    <text evidence="4">The sequence shown here is derived from an EMBL/GenBank/DDBJ whole genome shotgun (WGS) entry which is preliminary data.</text>
</comment>
<evidence type="ECO:0000256" key="2">
    <source>
        <dbReference type="SAM" id="Phobius"/>
    </source>
</evidence>
<accession>A0ABD1KFW2</accession>
<dbReference type="InterPro" id="IPR042185">
    <property type="entry name" value="Serpin_sf_2"/>
</dbReference>
<dbReference type="Pfam" id="PF00079">
    <property type="entry name" value="Serpin"/>
    <property type="match status" value="1"/>
</dbReference>
<sequence length="611" mass="68749">MNHGPLCLQYTKLPGFSFLLFIQFVFTLSVNVIVPEGSGVTLSCNDHNAPKIEDATFKWTFRSRASVSELQPEKSSAFRKPELYKSDEGEYECLMEGHLGDSRVRISKTYNLSVDTRRSFTQWKVITVTEGDVADLPCSPPPEATWTKDSVWVRKIKEGTLKPLQPLIWDENDDEPIEGVYWARPNEDLSIKIFSSKVQDAGIYHCQFQDGQLMVELIVEALPPPRCYGHTDPWELCEDKKSRTAAAVMSESLTDFATKLYSQLRNSSPKENLLFSPVSIAGVLSHLLLGARNETRTLMEDALCLPRGFSCSHKAMKVLREETQESLDMASQIFYNPEQTLNEAFINQSVEFYEAAPTMLSSNPEENMNMINSWVAEKTKHKIPKLLDTVDASSQLILVNAVYFLGKWKLKFDRNSPPSSFTTLDGDMIRVNTLYGARYPLSEQFFSSLKAQVAAFPLTGKNRLFILVPVTTSLEDLQAVERRMTDTVLREMAKDMAKVSPKIAEVTLPKLKLDISTDLYTLIEDIGLRELFNDPNLCGIFPQQTRMPVVLSDARHRASLTLSENGVEAAAATSLSFARSFNSFSALQPFILVLWSDQANSPLFMGRVTHP</sequence>
<dbReference type="SMART" id="SM00409">
    <property type="entry name" value="IG"/>
    <property type="match status" value="2"/>
</dbReference>
<dbReference type="PANTHER" id="PTHR11461:SF159">
    <property type="entry name" value="PLASMA PROTEASE C1 INHIBITOR"/>
    <property type="match status" value="1"/>
</dbReference>
<dbReference type="Pfam" id="PF07686">
    <property type="entry name" value="V-set"/>
    <property type="match status" value="1"/>
</dbReference>
<dbReference type="Proteomes" id="UP001591681">
    <property type="component" value="Unassembled WGS sequence"/>
</dbReference>
<dbReference type="InterPro" id="IPR023796">
    <property type="entry name" value="Serpin_dom"/>
</dbReference>
<feature type="domain" description="Ig-like" evidence="3">
    <location>
        <begin position="14"/>
        <end position="111"/>
    </location>
</feature>
<dbReference type="InterPro" id="IPR003599">
    <property type="entry name" value="Ig_sub"/>
</dbReference>
<keyword evidence="2" id="KW-0812">Transmembrane</keyword>
<keyword evidence="2" id="KW-0472">Membrane</keyword>
<dbReference type="Gene3D" id="2.60.40.10">
    <property type="entry name" value="Immunoglobulins"/>
    <property type="match status" value="2"/>
</dbReference>
<dbReference type="InterPro" id="IPR036179">
    <property type="entry name" value="Ig-like_dom_sf"/>
</dbReference>
<evidence type="ECO:0000256" key="1">
    <source>
        <dbReference type="RuleBase" id="RU000411"/>
    </source>
</evidence>
<gene>
    <name evidence="4" type="ORF">ACEWY4_007302</name>
</gene>
<organism evidence="4 5">
    <name type="scientific">Coilia grayii</name>
    <name type="common">Gray's grenadier anchovy</name>
    <dbReference type="NCBI Taxonomy" id="363190"/>
    <lineage>
        <taxon>Eukaryota</taxon>
        <taxon>Metazoa</taxon>
        <taxon>Chordata</taxon>
        <taxon>Craniata</taxon>
        <taxon>Vertebrata</taxon>
        <taxon>Euteleostomi</taxon>
        <taxon>Actinopterygii</taxon>
        <taxon>Neopterygii</taxon>
        <taxon>Teleostei</taxon>
        <taxon>Clupei</taxon>
        <taxon>Clupeiformes</taxon>
        <taxon>Clupeoidei</taxon>
        <taxon>Engraulidae</taxon>
        <taxon>Coilinae</taxon>
        <taxon>Coilia</taxon>
    </lineage>
</organism>
<dbReference type="AlphaFoldDB" id="A0ABD1KFW2"/>
<protein>
    <recommendedName>
        <fullName evidence="3">Ig-like domain-containing protein</fullName>
    </recommendedName>
</protein>
<evidence type="ECO:0000313" key="5">
    <source>
        <dbReference type="Proteomes" id="UP001591681"/>
    </source>
</evidence>
<dbReference type="PROSITE" id="PS50835">
    <property type="entry name" value="IG_LIKE"/>
    <property type="match status" value="1"/>
</dbReference>
<dbReference type="InterPro" id="IPR013106">
    <property type="entry name" value="Ig_V-set"/>
</dbReference>
<dbReference type="SUPFAM" id="SSF56574">
    <property type="entry name" value="Serpins"/>
    <property type="match status" value="1"/>
</dbReference>